<comment type="caution">
    <text evidence="2">The sequence shown here is derived from an EMBL/GenBank/DDBJ whole genome shotgun (WGS) entry which is preliminary data.</text>
</comment>
<dbReference type="EMBL" id="QPJL01000004">
    <property type="protein sequence ID" value="RCW86635.1"/>
    <property type="molecule type" value="Genomic_DNA"/>
</dbReference>
<dbReference type="GO" id="GO:0016740">
    <property type="term" value="F:transferase activity"/>
    <property type="evidence" value="ECO:0007669"/>
    <property type="project" value="UniProtKB-KW"/>
</dbReference>
<dbReference type="PANTHER" id="PTHR44051:SF8">
    <property type="entry name" value="GLUTATHIONE S-TRANSFERASE GSTA"/>
    <property type="match status" value="1"/>
</dbReference>
<evidence type="ECO:0000313" key="3">
    <source>
        <dbReference type="Proteomes" id="UP000253345"/>
    </source>
</evidence>
<dbReference type="PANTHER" id="PTHR44051">
    <property type="entry name" value="GLUTATHIONE S-TRANSFERASE-RELATED"/>
    <property type="match status" value="1"/>
</dbReference>
<dbReference type="OrthoDB" id="5740960at2"/>
<keyword evidence="2" id="KW-0808">Transferase</keyword>
<protein>
    <submittedName>
        <fullName evidence="2">Glutathione S-transferase</fullName>
    </submittedName>
</protein>
<proteinExistence type="predicted"/>
<name>A0A368Z2G2_9RHOB</name>
<accession>A0A368Z2G2</accession>
<dbReference type="SFLD" id="SFLDG01150">
    <property type="entry name" value="Main.1:_Beta-like"/>
    <property type="match status" value="1"/>
</dbReference>
<reference evidence="2 3" key="1">
    <citation type="submission" date="2018-07" db="EMBL/GenBank/DDBJ databases">
        <title>Genomic Encyclopedia of Type Strains, Phase III (KMG-III): the genomes of soil and plant-associated and newly described type strains.</title>
        <authorList>
            <person name="Whitman W."/>
        </authorList>
    </citation>
    <scope>NUCLEOTIDE SEQUENCE [LARGE SCALE GENOMIC DNA]</scope>
    <source>
        <strain evidence="2 3">CECT 8525</strain>
    </source>
</reference>
<dbReference type="Proteomes" id="UP000253345">
    <property type="component" value="Unassembled WGS sequence"/>
</dbReference>
<gene>
    <name evidence="2" type="ORF">DFP89_10420</name>
</gene>
<dbReference type="SUPFAM" id="SSF47616">
    <property type="entry name" value="GST C-terminal domain-like"/>
    <property type="match status" value="1"/>
</dbReference>
<dbReference type="AlphaFoldDB" id="A0A368Z2G2"/>
<keyword evidence="3" id="KW-1185">Reference proteome</keyword>
<dbReference type="RefSeq" id="WP_114348343.1">
    <property type="nucleotide sequence ID" value="NZ_QPJL01000004.1"/>
</dbReference>
<dbReference type="InterPro" id="IPR040079">
    <property type="entry name" value="Glutathione_S-Trfase"/>
</dbReference>
<evidence type="ECO:0000313" key="2">
    <source>
        <dbReference type="EMBL" id="RCW86635.1"/>
    </source>
</evidence>
<dbReference type="SFLD" id="SFLDG00358">
    <property type="entry name" value="Main_(cytGST)"/>
    <property type="match status" value="1"/>
</dbReference>
<dbReference type="InterPro" id="IPR036249">
    <property type="entry name" value="Thioredoxin-like_sf"/>
</dbReference>
<dbReference type="InterPro" id="IPR036282">
    <property type="entry name" value="Glutathione-S-Trfase_C_sf"/>
</dbReference>
<evidence type="ECO:0000259" key="1">
    <source>
        <dbReference type="PROSITE" id="PS50404"/>
    </source>
</evidence>
<dbReference type="CDD" id="cd03046">
    <property type="entry name" value="GST_N_GTT1_like"/>
    <property type="match status" value="1"/>
</dbReference>
<dbReference type="Gene3D" id="1.20.1050.10">
    <property type="match status" value="1"/>
</dbReference>
<dbReference type="Pfam" id="PF02798">
    <property type="entry name" value="GST_N"/>
    <property type="match status" value="1"/>
</dbReference>
<feature type="domain" description="GST N-terminal" evidence="1">
    <location>
        <begin position="1"/>
        <end position="82"/>
    </location>
</feature>
<sequence>MAELTLWHVPQSRSMRALWLLHEIGTDFRVRTLDFFDGSMRQPPYVGIHPVGRVPALQDGAVTLHESGAITEWLCETRAPHLTRAPGTSQRAAWLDWLHFGETLGQHLANLSQHHIVLREDWQRSATVMKLEAARLSRALTLIEAGLGDGRDWLLGDFSGVDCQVGWAVWVAARFVRFDTRPVLAGYVARIAARPAFQAALPQPGEALIYDRDFYEVPDAPR</sequence>
<organism evidence="2 3">
    <name type="scientific">Paracoccus lutimaris</name>
    <dbReference type="NCBI Taxonomy" id="1490030"/>
    <lineage>
        <taxon>Bacteria</taxon>
        <taxon>Pseudomonadati</taxon>
        <taxon>Pseudomonadota</taxon>
        <taxon>Alphaproteobacteria</taxon>
        <taxon>Rhodobacterales</taxon>
        <taxon>Paracoccaceae</taxon>
        <taxon>Paracoccus</taxon>
    </lineage>
</organism>
<dbReference type="Gene3D" id="3.40.30.10">
    <property type="entry name" value="Glutaredoxin"/>
    <property type="match status" value="1"/>
</dbReference>
<dbReference type="PROSITE" id="PS50404">
    <property type="entry name" value="GST_NTER"/>
    <property type="match status" value="1"/>
</dbReference>
<dbReference type="SUPFAM" id="SSF52833">
    <property type="entry name" value="Thioredoxin-like"/>
    <property type="match status" value="1"/>
</dbReference>
<dbReference type="SFLD" id="SFLDS00019">
    <property type="entry name" value="Glutathione_Transferase_(cytos"/>
    <property type="match status" value="1"/>
</dbReference>
<dbReference type="InterPro" id="IPR004045">
    <property type="entry name" value="Glutathione_S-Trfase_N"/>
</dbReference>